<keyword evidence="5" id="KW-0272">Extracellular matrix</keyword>
<comment type="subcellular location">
    <subcellularLocation>
        <location evidence="1 10">Secreted</location>
        <location evidence="1 10">Extracellular space</location>
        <location evidence="1 10">Extracellular matrix</location>
    </subcellularLocation>
</comment>
<comment type="caution">
    <text evidence="11">The sequence shown here is derived from an EMBL/GenBank/DDBJ whole genome shotgun (WGS) entry which is preliminary data.</text>
</comment>
<evidence type="ECO:0000256" key="7">
    <source>
        <dbReference type="ARBA" id="ARBA00023157"/>
    </source>
</evidence>
<evidence type="ECO:0000256" key="6">
    <source>
        <dbReference type="ARBA" id="ARBA00022687"/>
    </source>
</evidence>
<keyword evidence="6 10" id="KW-0879">Wnt signaling pathway</keyword>
<keyword evidence="12" id="KW-1185">Reference proteome</keyword>
<evidence type="ECO:0000256" key="4">
    <source>
        <dbReference type="ARBA" id="ARBA00022525"/>
    </source>
</evidence>
<evidence type="ECO:0000256" key="8">
    <source>
        <dbReference type="ARBA" id="ARBA00023180"/>
    </source>
</evidence>
<evidence type="ECO:0000256" key="5">
    <source>
        <dbReference type="ARBA" id="ARBA00022530"/>
    </source>
</evidence>
<dbReference type="InterPro" id="IPR043158">
    <property type="entry name" value="Wnt_C"/>
</dbReference>
<gene>
    <name evidence="11" type="ORF">PEVE_00020219</name>
</gene>
<keyword evidence="8" id="KW-0325">Glycoprotein</keyword>
<organism evidence="11 12">
    <name type="scientific">Porites evermanni</name>
    <dbReference type="NCBI Taxonomy" id="104178"/>
    <lineage>
        <taxon>Eukaryota</taxon>
        <taxon>Metazoa</taxon>
        <taxon>Cnidaria</taxon>
        <taxon>Anthozoa</taxon>
        <taxon>Hexacorallia</taxon>
        <taxon>Scleractinia</taxon>
        <taxon>Fungiina</taxon>
        <taxon>Poritidae</taxon>
        <taxon>Porites</taxon>
    </lineage>
</organism>
<evidence type="ECO:0000256" key="10">
    <source>
        <dbReference type="RuleBase" id="RU003500"/>
    </source>
</evidence>
<protein>
    <recommendedName>
        <fullName evidence="10">Protein Wnt</fullName>
    </recommendedName>
</protein>
<evidence type="ECO:0000256" key="1">
    <source>
        <dbReference type="ARBA" id="ARBA00004498"/>
    </source>
</evidence>
<dbReference type="InterPro" id="IPR005817">
    <property type="entry name" value="Wnt"/>
</dbReference>
<dbReference type="EMBL" id="CALNXI010002714">
    <property type="protein sequence ID" value="CAH3190189.1"/>
    <property type="molecule type" value="Genomic_DNA"/>
</dbReference>
<evidence type="ECO:0000256" key="2">
    <source>
        <dbReference type="ARBA" id="ARBA00005683"/>
    </source>
</evidence>
<sequence>MAFVQAIGSAAIALEFARNCEKIKLFRRNSQCKDTVEFGQKRARLFLDKLESGNEAHSAVNRHNNRVGREHLILFNEALGLNNADFTLLYLSAFISYTSFYVQVIRALAGRMNLKWKRPGILRFEVVGAKLKEKYLNATRVWFVNNTLQERDEHDQFRAISRDDNSLVYLDPSPDYCVPNDTLGTLGMLGRTCKHYDAQETRCQSFIDKCNSCKLKYKTVAYEVEEYRCNCKFHWCCYVKCKTCKRVPYITTCTENAKFMGYY</sequence>
<dbReference type="SMART" id="SM00097">
    <property type="entry name" value="WNT1"/>
    <property type="match status" value="1"/>
</dbReference>
<evidence type="ECO:0000256" key="9">
    <source>
        <dbReference type="ARBA" id="ARBA00023288"/>
    </source>
</evidence>
<keyword evidence="4" id="KW-0964">Secreted</keyword>
<keyword evidence="9" id="KW-0449">Lipoprotein</keyword>
<name>A0ABN8SJW4_9CNID</name>
<dbReference type="PANTHER" id="PTHR12027">
    <property type="entry name" value="WNT RELATED"/>
    <property type="match status" value="1"/>
</dbReference>
<accession>A0ABN8SJW4</accession>
<proteinExistence type="inferred from homology"/>
<evidence type="ECO:0000313" key="11">
    <source>
        <dbReference type="EMBL" id="CAH3190189.1"/>
    </source>
</evidence>
<dbReference type="Gene3D" id="3.30.2460.20">
    <property type="match status" value="1"/>
</dbReference>
<evidence type="ECO:0000313" key="12">
    <source>
        <dbReference type="Proteomes" id="UP001159427"/>
    </source>
</evidence>
<evidence type="ECO:0000256" key="3">
    <source>
        <dbReference type="ARBA" id="ARBA00022473"/>
    </source>
</evidence>
<dbReference type="Pfam" id="PF00110">
    <property type="entry name" value="wnt"/>
    <property type="match status" value="2"/>
</dbReference>
<reference evidence="11 12" key="1">
    <citation type="submission" date="2022-05" db="EMBL/GenBank/DDBJ databases">
        <authorList>
            <consortium name="Genoscope - CEA"/>
            <person name="William W."/>
        </authorList>
    </citation>
    <scope>NUCLEOTIDE SEQUENCE [LARGE SCALE GENOMIC DNA]</scope>
</reference>
<dbReference type="PANTHER" id="PTHR12027:SF101">
    <property type="entry name" value="PROTEIN WNT-4"/>
    <property type="match status" value="1"/>
</dbReference>
<comment type="function">
    <text evidence="10">Ligand for members of the frizzled family of seven transmembrane receptors.</text>
</comment>
<dbReference type="Proteomes" id="UP001159427">
    <property type="component" value="Unassembled WGS sequence"/>
</dbReference>
<keyword evidence="7" id="KW-1015">Disulfide bond</keyword>
<keyword evidence="3 10" id="KW-0217">Developmental protein</keyword>
<comment type="similarity">
    <text evidence="2 10">Belongs to the Wnt family.</text>
</comment>